<dbReference type="EC" id="3.4.21.89" evidence="4 7"/>
<evidence type="ECO:0000256" key="7">
    <source>
        <dbReference type="RuleBase" id="RU362042"/>
    </source>
</evidence>
<dbReference type="PANTHER" id="PTHR43390:SF1">
    <property type="entry name" value="CHLOROPLAST PROCESSING PEPTIDASE"/>
    <property type="match status" value="1"/>
</dbReference>
<dbReference type="SUPFAM" id="SSF51306">
    <property type="entry name" value="LexA/Signal peptidase"/>
    <property type="match status" value="1"/>
</dbReference>
<evidence type="ECO:0000256" key="8">
    <source>
        <dbReference type="SAM" id="MobiDB-lite"/>
    </source>
</evidence>
<comment type="similarity">
    <text evidence="3 7">Belongs to the peptidase S26 family.</text>
</comment>
<evidence type="ECO:0000256" key="4">
    <source>
        <dbReference type="ARBA" id="ARBA00013208"/>
    </source>
</evidence>
<evidence type="ECO:0000313" key="10">
    <source>
        <dbReference type="EMBL" id="MSS85188.1"/>
    </source>
</evidence>
<dbReference type="InterPro" id="IPR000223">
    <property type="entry name" value="Pept_S26A_signal_pept_1"/>
</dbReference>
<dbReference type="GO" id="GO:0005886">
    <property type="term" value="C:plasma membrane"/>
    <property type="evidence" value="ECO:0007669"/>
    <property type="project" value="UniProtKB-SubCell"/>
</dbReference>
<dbReference type="PROSITE" id="PS00761">
    <property type="entry name" value="SPASE_I_3"/>
    <property type="match status" value="1"/>
</dbReference>
<feature type="compositionally biased region" description="Basic and acidic residues" evidence="8">
    <location>
        <begin position="7"/>
        <end position="19"/>
    </location>
</feature>
<evidence type="ECO:0000256" key="3">
    <source>
        <dbReference type="ARBA" id="ARBA00009370"/>
    </source>
</evidence>
<protein>
    <recommendedName>
        <fullName evidence="4 7">Signal peptidase I</fullName>
        <ecNumber evidence="4 7">3.4.21.89</ecNumber>
    </recommendedName>
</protein>
<comment type="subcellular location">
    <subcellularLocation>
        <location evidence="2">Cell membrane</location>
        <topology evidence="2">Single-pass type II membrane protein</topology>
    </subcellularLocation>
    <subcellularLocation>
        <location evidence="7">Membrane</location>
        <topology evidence="7">Single-pass type II membrane protein</topology>
    </subcellularLocation>
</comment>
<reference evidence="10 11" key="1">
    <citation type="submission" date="2019-08" db="EMBL/GenBank/DDBJ databases">
        <title>In-depth cultivation of the pig gut microbiome towards novel bacterial diversity and tailored functional studies.</title>
        <authorList>
            <person name="Wylensek D."/>
            <person name="Hitch T.C.A."/>
            <person name="Clavel T."/>
        </authorList>
    </citation>
    <scope>NUCLEOTIDE SEQUENCE [LARGE SCALE GENOMIC DNA]</scope>
    <source>
        <strain evidence="10 11">WB03_NA08</strain>
    </source>
</reference>
<dbReference type="Proteomes" id="UP000470875">
    <property type="component" value="Unassembled WGS sequence"/>
</dbReference>
<feature type="active site" evidence="6">
    <location>
        <position position="132"/>
    </location>
</feature>
<evidence type="ECO:0000256" key="6">
    <source>
        <dbReference type="PIRSR" id="PIRSR600223-1"/>
    </source>
</evidence>
<dbReference type="GO" id="GO:0006465">
    <property type="term" value="P:signal peptide processing"/>
    <property type="evidence" value="ECO:0007669"/>
    <property type="project" value="InterPro"/>
</dbReference>
<keyword evidence="7" id="KW-0645">Protease</keyword>
<dbReference type="GO" id="GO:0004252">
    <property type="term" value="F:serine-type endopeptidase activity"/>
    <property type="evidence" value="ECO:0007669"/>
    <property type="project" value="InterPro"/>
</dbReference>
<dbReference type="InterPro" id="IPR036286">
    <property type="entry name" value="LexA/Signal_pep-like_sf"/>
</dbReference>
<feature type="region of interest" description="Disordered" evidence="8">
    <location>
        <begin position="1"/>
        <end position="24"/>
    </location>
</feature>
<evidence type="ECO:0000256" key="1">
    <source>
        <dbReference type="ARBA" id="ARBA00000677"/>
    </source>
</evidence>
<proteinExistence type="inferred from homology"/>
<keyword evidence="7" id="KW-0812">Transmembrane</keyword>
<feature type="domain" description="Peptidase S26" evidence="9">
    <location>
        <begin position="34"/>
        <end position="221"/>
    </location>
</feature>
<evidence type="ECO:0000313" key="11">
    <source>
        <dbReference type="Proteomes" id="UP000470875"/>
    </source>
</evidence>
<evidence type="ECO:0000256" key="5">
    <source>
        <dbReference type="ARBA" id="ARBA00022801"/>
    </source>
</evidence>
<evidence type="ECO:0000259" key="9">
    <source>
        <dbReference type="Pfam" id="PF10502"/>
    </source>
</evidence>
<gene>
    <name evidence="10" type="primary">lepB</name>
    <name evidence="10" type="ORF">FYJ24_10555</name>
</gene>
<keyword evidence="7" id="KW-1133">Transmembrane helix</keyword>
<name>A0A6N7WAJ3_9ACTO</name>
<comment type="caution">
    <text evidence="10">The sequence shown here is derived from an EMBL/GenBank/DDBJ whole genome shotgun (WGS) entry which is preliminary data.</text>
</comment>
<sequence length="240" mass="26433">MEYDSPEEIRLPKRSEIGKRPRRTATSRIGRGLMEVLIVLVLATVTSMVIRFFVLQVYSIPSSSMTTTLQVGDRIVVNRLPVLGKQIERGDVVVFSDDNHWLNNDGSPLGMWQQVGQFMGIVPANGEDVLVKRVIGMGGDTVECCTDAGEITVNGVPITEDYLIEGARPADTEFSVVVPEGKVWVMGDNRQHSADSLYHFNNGGDAFVDESAVIGRVWGVAWPLNHWSSVGSRKTFDDVP</sequence>
<dbReference type="NCBIfam" id="TIGR02227">
    <property type="entry name" value="sigpep_I_bact"/>
    <property type="match status" value="1"/>
</dbReference>
<feature type="active site" evidence="6">
    <location>
        <position position="64"/>
    </location>
</feature>
<dbReference type="PRINTS" id="PR00727">
    <property type="entry name" value="LEADERPTASE"/>
</dbReference>
<dbReference type="Pfam" id="PF10502">
    <property type="entry name" value="Peptidase_S26"/>
    <property type="match status" value="1"/>
</dbReference>
<dbReference type="InterPro" id="IPR019758">
    <property type="entry name" value="Pept_S26A_signal_pept_1_CS"/>
</dbReference>
<dbReference type="GO" id="GO:0009003">
    <property type="term" value="F:signal peptidase activity"/>
    <property type="evidence" value="ECO:0007669"/>
    <property type="project" value="UniProtKB-EC"/>
</dbReference>
<keyword evidence="7" id="KW-0472">Membrane</keyword>
<accession>A0A6N7WAJ3</accession>
<feature type="transmembrane region" description="Helical" evidence="7">
    <location>
        <begin position="32"/>
        <end position="54"/>
    </location>
</feature>
<dbReference type="CDD" id="cd06530">
    <property type="entry name" value="S26_SPase_I"/>
    <property type="match status" value="1"/>
</dbReference>
<keyword evidence="11" id="KW-1185">Reference proteome</keyword>
<dbReference type="AlphaFoldDB" id="A0A6N7WAJ3"/>
<dbReference type="InterPro" id="IPR019533">
    <property type="entry name" value="Peptidase_S26"/>
</dbReference>
<dbReference type="PANTHER" id="PTHR43390">
    <property type="entry name" value="SIGNAL PEPTIDASE I"/>
    <property type="match status" value="1"/>
</dbReference>
<keyword evidence="5 7" id="KW-0378">Hydrolase</keyword>
<dbReference type="EMBL" id="VULO01000013">
    <property type="protein sequence ID" value="MSS85188.1"/>
    <property type="molecule type" value="Genomic_DNA"/>
</dbReference>
<organism evidence="10 11">
    <name type="scientific">Scrofimicrobium canadense</name>
    <dbReference type="NCBI Taxonomy" id="2652290"/>
    <lineage>
        <taxon>Bacteria</taxon>
        <taxon>Bacillati</taxon>
        <taxon>Actinomycetota</taxon>
        <taxon>Actinomycetes</taxon>
        <taxon>Actinomycetales</taxon>
        <taxon>Actinomycetaceae</taxon>
        <taxon>Scrofimicrobium</taxon>
    </lineage>
</organism>
<dbReference type="RefSeq" id="WP_154546222.1">
    <property type="nucleotide sequence ID" value="NZ_VULO01000013.1"/>
</dbReference>
<dbReference type="Gene3D" id="2.10.109.10">
    <property type="entry name" value="Umud Fragment, subunit A"/>
    <property type="match status" value="1"/>
</dbReference>
<evidence type="ECO:0000256" key="2">
    <source>
        <dbReference type="ARBA" id="ARBA00004401"/>
    </source>
</evidence>
<comment type="catalytic activity">
    <reaction evidence="1 7">
        <text>Cleavage of hydrophobic, N-terminal signal or leader sequences from secreted and periplasmic proteins.</text>
        <dbReference type="EC" id="3.4.21.89"/>
    </reaction>
</comment>